<dbReference type="AlphaFoldDB" id="A0A944CGI5"/>
<organism evidence="3 4">
    <name type="scientific">Roseibium polysiphoniae</name>
    <dbReference type="NCBI Taxonomy" id="2571221"/>
    <lineage>
        <taxon>Bacteria</taxon>
        <taxon>Pseudomonadati</taxon>
        <taxon>Pseudomonadota</taxon>
        <taxon>Alphaproteobacteria</taxon>
        <taxon>Hyphomicrobiales</taxon>
        <taxon>Stappiaceae</taxon>
        <taxon>Roseibium</taxon>
    </lineage>
</organism>
<evidence type="ECO:0000313" key="4">
    <source>
        <dbReference type="Proteomes" id="UP000705379"/>
    </source>
</evidence>
<reference evidence="3" key="1">
    <citation type="submission" date="2018-08" db="EMBL/GenBank/DDBJ databases">
        <authorList>
            <person name="Jin W."/>
            <person name="Wang H."/>
            <person name="Yang Y."/>
            <person name="Li M."/>
            <person name="Liu J."/>
        </authorList>
    </citation>
    <scope>NUCLEOTIDE SEQUENCE</scope>
    <source>
        <strain evidence="3">AESS21</strain>
    </source>
</reference>
<feature type="transmembrane region" description="Helical" evidence="2">
    <location>
        <begin position="168"/>
        <end position="192"/>
    </location>
</feature>
<sequence length="201" mass="21495">MIAAAPVQTHEPSSTTSEVTSKPVTHGQSKRGYVAPSKTIRSARTAPAGSVLGFALTWSLMITGLAGLQLFLKGEALSGRTLAVALMFLAGSFLGAIFARCFAGLICRWRKTPSARFASLFIGLSVGTAGLTAFIHYLHFSAYYAQWHGEFGSLHRLVEIVMTGASSAYIFTVQGMQLLLPWGLALLFAAAWDYARSSRGT</sequence>
<name>A0A944CGI5_9HYPH</name>
<feature type="compositionally biased region" description="Polar residues" evidence="1">
    <location>
        <begin position="10"/>
        <end position="27"/>
    </location>
</feature>
<protein>
    <recommendedName>
        <fullName evidence="5">Transmembrane protein</fullName>
    </recommendedName>
</protein>
<feature type="transmembrane region" description="Helical" evidence="2">
    <location>
        <begin position="84"/>
        <end position="105"/>
    </location>
</feature>
<dbReference type="EMBL" id="QTKU01000007">
    <property type="protein sequence ID" value="MBS8262740.1"/>
    <property type="molecule type" value="Genomic_DNA"/>
</dbReference>
<keyword evidence="2" id="KW-0472">Membrane</keyword>
<evidence type="ECO:0000256" key="1">
    <source>
        <dbReference type="SAM" id="MobiDB-lite"/>
    </source>
</evidence>
<dbReference type="RefSeq" id="WP_213218064.1">
    <property type="nucleotide sequence ID" value="NZ_QTKU01000007.1"/>
</dbReference>
<reference evidence="3" key="2">
    <citation type="journal article" date="2021" name="Microorganisms">
        <title>Bacterial Dimethylsulfoniopropionate Biosynthesis in the East China Sea.</title>
        <authorList>
            <person name="Liu J."/>
            <person name="Zhang Y."/>
            <person name="Liu J."/>
            <person name="Zhong H."/>
            <person name="Williams B.T."/>
            <person name="Zheng Y."/>
            <person name="Curson A.R.J."/>
            <person name="Sun C."/>
            <person name="Sun H."/>
            <person name="Song D."/>
            <person name="Wagner Mackenzie B."/>
            <person name="Bermejo Martinez A."/>
            <person name="Todd J.D."/>
            <person name="Zhang X.H."/>
        </authorList>
    </citation>
    <scope>NUCLEOTIDE SEQUENCE</scope>
    <source>
        <strain evidence="3">AESS21</strain>
    </source>
</reference>
<gene>
    <name evidence="3" type="ORF">DYI23_21115</name>
</gene>
<evidence type="ECO:0008006" key="5">
    <source>
        <dbReference type="Google" id="ProtNLM"/>
    </source>
</evidence>
<evidence type="ECO:0000256" key="2">
    <source>
        <dbReference type="SAM" id="Phobius"/>
    </source>
</evidence>
<keyword evidence="2" id="KW-1133">Transmembrane helix</keyword>
<keyword evidence="2" id="KW-0812">Transmembrane</keyword>
<feature type="transmembrane region" description="Helical" evidence="2">
    <location>
        <begin position="117"/>
        <end position="138"/>
    </location>
</feature>
<comment type="caution">
    <text evidence="3">The sequence shown here is derived from an EMBL/GenBank/DDBJ whole genome shotgun (WGS) entry which is preliminary data.</text>
</comment>
<feature type="region of interest" description="Disordered" evidence="1">
    <location>
        <begin position="1"/>
        <end position="36"/>
    </location>
</feature>
<feature type="transmembrane region" description="Helical" evidence="2">
    <location>
        <begin position="51"/>
        <end position="72"/>
    </location>
</feature>
<proteinExistence type="predicted"/>
<accession>A0A944CGI5</accession>
<dbReference type="Proteomes" id="UP000705379">
    <property type="component" value="Unassembled WGS sequence"/>
</dbReference>
<evidence type="ECO:0000313" key="3">
    <source>
        <dbReference type="EMBL" id="MBS8262740.1"/>
    </source>
</evidence>